<protein>
    <submittedName>
        <fullName evidence="2">Uncharacterized protein</fullName>
    </submittedName>
</protein>
<gene>
    <name evidence="2" type="ORF">BDV41DRAFT_531726</name>
</gene>
<evidence type="ECO:0000313" key="3">
    <source>
        <dbReference type="Proteomes" id="UP000325433"/>
    </source>
</evidence>
<evidence type="ECO:0000256" key="1">
    <source>
        <dbReference type="SAM" id="MobiDB-lite"/>
    </source>
</evidence>
<reference evidence="3" key="1">
    <citation type="submission" date="2019-04" db="EMBL/GenBank/DDBJ databases">
        <title>Friends and foes A comparative genomics studyof 23 Aspergillus species from section Flavi.</title>
        <authorList>
            <consortium name="DOE Joint Genome Institute"/>
            <person name="Kjaerbolling I."/>
            <person name="Vesth T."/>
            <person name="Frisvad J.C."/>
            <person name="Nybo J.L."/>
            <person name="Theobald S."/>
            <person name="Kildgaard S."/>
            <person name="Isbrandt T."/>
            <person name="Kuo A."/>
            <person name="Sato A."/>
            <person name="Lyhne E.K."/>
            <person name="Kogle M.E."/>
            <person name="Wiebenga A."/>
            <person name="Kun R.S."/>
            <person name="Lubbers R.J."/>
            <person name="Makela M.R."/>
            <person name="Barry K."/>
            <person name="Chovatia M."/>
            <person name="Clum A."/>
            <person name="Daum C."/>
            <person name="Haridas S."/>
            <person name="He G."/>
            <person name="LaButti K."/>
            <person name="Lipzen A."/>
            <person name="Mondo S."/>
            <person name="Riley R."/>
            <person name="Salamov A."/>
            <person name="Simmons B.A."/>
            <person name="Magnuson J.K."/>
            <person name="Henrissat B."/>
            <person name="Mortensen U.H."/>
            <person name="Larsen T.O."/>
            <person name="Devries R.P."/>
            <person name="Grigoriev I.V."/>
            <person name="Machida M."/>
            <person name="Baker S.E."/>
            <person name="Andersen M.R."/>
        </authorList>
    </citation>
    <scope>NUCLEOTIDE SEQUENCE [LARGE SCALE GENOMIC DNA]</scope>
    <source>
        <strain evidence="3">CBS 130015</strain>
    </source>
</reference>
<proteinExistence type="predicted"/>
<evidence type="ECO:0000313" key="2">
    <source>
        <dbReference type="EMBL" id="KAE8315339.1"/>
    </source>
</evidence>
<dbReference type="AlphaFoldDB" id="A0A5N6W6A8"/>
<dbReference type="Proteomes" id="UP000325433">
    <property type="component" value="Unassembled WGS sequence"/>
</dbReference>
<sequence>MRDVKFESSQRMRFHDGGTRFYSQRMKRAQRRKCNLQDGGNLGKGADKEGASSGQLSWPLNSSSFPGVWGDPLDWVPSKTATGNIHTLTYIHHQRM</sequence>
<organism evidence="2 3">
    <name type="scientific">Aspergillus transmontanensis</name>
    <dbReference type="NCBI Taxonomy" id="1034304"/>
    <lineage>
        <taxon>Eukaryota</taxon>
        <taxon>Fungi</taxon>
        <taxon>Dikarya</taxon>
        <taxon>Ascomycota</taxon>
        <taxon>Pezizomycotina</taxon>
        <taxon>Eurotiomycetes</taxon>
        <taxon>Eurotiomycetidae</taxon>
        <taxon>Eurotiales</taxon>
        <taxon>Aspergillaceae</taxon>
        <taxon>Aspergillus</taxon>
        <taxon>Aspergillus subgen. Circumdati</taxon>
    </lineage>
</organism>
<keyword evidence="3" id="KW-1185">Reference proteome</keyword>
<dbReference type="EMBL" id="ML738313">
    <property type="protein sequence ID" value="KAE8315339.1"/>
    <property type="molecule type" value="Genomic_DNA"/>
</dbReference>
<name>A0A5N6W6A8_9EURO</name>
<accession>A0A5N6W6A8</accession>
<feature type="region of interest" description="Disordered" evidence="1">
    <location>
        <begin position="27"/>
        <end position="58"/>
    </location>
</feature>